<dbReference type="EMBL" id="CP093365">
    <property type="protein sequence ID" value="UQS83157.1"/>
    <property type="molecule type" value="Genomic_DNA"/>
</dbReference>
<accession>A0ABY4PD04</accession>
<feature type="region of interest" description="Disordered" evidence="1">
    <location>
        <begin position="37"/>
        <end position="60"/>
    </location>
</feature>
<feature type="compositionally biased region" description="Basic and acidic residues" evidence="1">
    <location>
        <begin position="42"/>
        <end position="60"/>
    </location>
</feature>
<evidence type="ECO:0000313" key="3">
    <source>
        <dbReference type="Proteomes" id="UP000831947"/>
    </source>
</evidence>
<keyword evidence="3" id="KW-1185">Reference proteome</keyword>
<gene>
    <name evidence="2" type="ORF">MOO47_05055</name>
</gene>
<dbReference type="InterPro" id="IPR032675">
    <property type="entry name" value="LRR_dom_sf"/>
</dbReference>
<dbReference type="InterPro" id="IPR005046">
    <property type="entry name" value="DUF285"/>
</dbReference>
<protein>
    <submittedName>
        <fullName evidence="2">DUF285 domain-containing protein</fullName>
    </submittedName>
</protein>
<name>A0ABY4PD04_9LACO</name>
<dbReference type="Pfam" id="PF03382">
    <property type="entry name" value="DUF285"/>
    <property type="match status" value="1"/>
</dbReference>
<organism evidence="2 3">
    <name type="scientific">Bombilactobacillus thymidiniphilus</name>
    <dbReference type="NCBI Taxonomy" id="2923363"/>
    <lineage>
        <taxon>Bacteria</taxon>
        <taxon>Bacillati</taxon>
        <taxon>Bacillota</taxon>
        <taxon>Bacilli</taxon>
        <taxon>Lactobacillales</taxon>
        <taxon>Lactobacillaceae</taxon>
        <taxon>Bombilactobacillus</taxon>
    </lineage>
</organism>
<reference evidence="2 3" key="1">
    <citation type="journal article" date="2022" name="Int. J. Syst. Evol. Microbiol.">
        <title>Apilactobacillus apisilvae sp. nov., Nicolia spurrieriana gen. nov. sp. nov., Bombilactobacillus folatiphilus sp. nov. and Bombilactobacillus thymidiniphilus sp. nov., four new lactic acid bacterial isolates from stingless bees Tetragonula carbonaria and Austroplebeia australis.</title>
        <authorList>
            <person name="Oliphant S.A."/>
            <person name="Watson-Haigh N.S."/>
            <person name="Sumby K.M."/>
            <person name="Gardner J."/>
            <person name="Groom S."/>
            <person name="Jiranek V."/>
        </authorList>
    </citation>
    <scope>NUCLEOTIDE SEQUENCE [LARGE SCALE GENOMIC DNA]</scope>
    <source>
        <strain evidence="2 3">SG4_A1</strain>
    </source>
</reference>
<dbReference type="Gene3D" id="3.80.10.10">
    <property type="entry name" value="Ribonuclease Inhibitor"/>
    <property type="match status" value="1"/>
</dbReference>
<proteinExistence type="predicted"/>
<dbReference type="RefSeq" id="WP_249512384.1">
    <property type="nucleotide sequence ID" value="NZ_CP093365.1"/>
</dbReference>
<evidence type="ECO:0000256" key="1">
    <source>
        <dbReference type="SAM" id="MobiDB-lite"/>
    </source>
</evidence>
<dbReference type="Proteomes" id="UP000831947">
    <property type="component" value="Chromosome"/>
</dbReference>
<dbReference type="NCBIfam" id="TIGR02167">
    <property type="entry name" value="Liste_lipo_26"/>
    <property type="match status" value="3"/>
</dbReference>
<sequence length="324" mass="36343">MPVGWMYTDPSGTQSNIVDLNLNPVSTTKTYKVQIGDTSESGDLKGDTTLDNDKDSDKKTVKVPDPTVNVKWWGLKDHTLTIYKHDMNSEDFNGNINPSSSDWPWNDVRDQVNHIIFDGKVSSKNGSVSNMFAYMPNLTKIDGLDKLQTDNVNNFQNMFLNDTKLETLDANLINVDNATNLQSMFEGLDSIKKLDVSNWNIHGAVNLTRLFYYDNNLLQLDLSNWNTTDKKVVETNMLKMSAKFNLWKIKFGNYSYLISDCGLSNPPDDGNPMPENPDIPNTEATWTIVGEGSDYDPIGDICTAKNVIDNSQKATAPFTVVWSN</sequence>
<dbReference type="SUPFAM" id="SSF52047">
    <property type="entry name" value="RNI-like"/>
    <property type="match status" value="1"/>
</dbReference>
<evidence type="ECO:0000313" key="2">
    <source>
        <dbReference type="EMBL" id="UQS83157.1"/>
    </source>
</evidence>
<dbReference type="InterPro" id="IPR011889">
    <property type="entry name" value="Liste_lipo_26"/>
</dbReference>